<sequence>MVEINLLPQQDRARTQPSAWRYATVVLPIVTAAGILIPEVMTATTISNLRKELDQLNGEITTLTPAKNEFDALTTEKRNLMQTTAIAQQLASGKSYWSNDIASFTRRLPQSSGVAVKTMTIKPMDAAQLTSNQQSGIYVGKSVTREIDITGQATGQQAVVNFLNTYENDPNFGVNFKSMQKDGETSDYTFSATVGVVGAAPTPAAGTPGTATPTAAPAAPPAAPASGGQ</sequence>
<dbReference type="Proteomes" id="UP000259030">
    <property type="component" value="Chromosome"/>
</dbReference>
<dbReference type="InterPro" id="IPR052534">
    <property type="entry name" value="Extracell_DNA_Util/SecSys_Comp"/>
</dbReference>
<dbReference type="STRING" id="317577.GCA_000419625_01926"/>
<gene>
    <name evidence="4" type="ORF">DFI_09925</name>
</gene>
<evidence type="ECO:0000313" key="4">
    <source>
        <dbReference type="EMBL" id="ASN81287.1"/>
    </source>
</evidence>
<keyword evidence="2" id="KW-1133">Transmembrane helix</keyword>
<feature type="region of interest" description="Disordered" evidence="1">
    <location>
        <begin position="200"/>
        <end position="229"/>
    </location>
</feature>
<dbReference type="EMBL" id="CP021081">
    <property type="protein sequence ID" value="ASN81287.1"/>
    <property type="molecule type" value="Genomic_DNA"/>
</dbReference>
<protein>
    <submittedName>
        <fullName evidence="4">Fimbrial assembly protein</fullName>
    </submittedName>
</protein>
<evidence type="ECO:0000256" key="2">
    <source>
        <dbReference type="SAM" id="Phobius"/>
    </source>
</evidence>
<dbReference type="Pfam" id="PF18222">
    <property type="entry name" value="PilN_bio_d"/>
    <property type="match status" value="1"/>
</dbReference>
<dbReference type="InterPro" id="IPR040888">
    <property type="entry name" value="PilN_bio_d"/>
</dbReference>
<name>A0A221SXA5_9DEIO</name>
<evidence type="ECO:0000313" key="5">
    <source>
        <dbReference type="Proteomes" id="UP000259030"/>
    </source>
</evidence>
<feature type="compositionally biased region" description="Low complexity" evidence="1">
    <location>
        <begin position="200"/>
        <end position="217"/>
    </location>
</feature>
<dbReference type="Gene3D" id="3.30.70.2830">
    <property type="match status" value="1"/>
</dbReference>
<evidence type="ECO:0000256" key="1">
    <source>
        <dbReference type="SAM" id="MobiDB-lite"/>
    </source>
</evidence>
<proteinExistence type="predicted"/>
<evidence type="ECO:0000259" key="3">
    <source>
        <dbReference type="Pfam" id="PF18222"/>
    </source>
</evidence>
<dbReference type="KEGG" id="dfc:DFI_09925"/>
<accession>A0A221SXA5</accession>
<dbReference type="AlphaFoldDB" id="A0A221SXA5"/>
<dbReference type="PANTHER" id="PTHR40278">
    <property type="entry name" value="DNA UTILIZATION PROTEIN HOFN"/>
    <property type="match status" value="1"/>
</dbReference>
<dbReference type="PANTHER" id="PTHR40278:SF1">
    <property type="entry name" value="DNA UTILIZATION PROTEIN HOFN"/>
    <property type="match status" value="1"/>
</dbReference>
<keyword evidence="2" id="KW-0472">Membrane</keyword>
<keyword evidence="2" id="KW-0812">Transmembrane</keyword>
<feature type="domain" description="PilN biogenesis protein dimerization" evidence="3">
    <location>
        <begin position="97"/>
        <end position="198"/>
    </location>
</feature>
<feature type="transmembrane region" description="Helical" evidence="2">
    <location>
        <begin position="20"/>
        <end position="41"/>
    </location>
</feature>
<organism evidence="4 5">
    <name type="scientific">Deinococcus ficus</name>
    <dbReference type="NCBI Taxonomy" id="317577"/>
    <lineage>
        <taxon>Bacteria</taxon>
        <taxon>Thermotogati</taxon>
        <taxon>Deinococcota</taxon>
        <taxon>Deinococci</taxon>
        <taxon>Deinococcales</taxon>
        <taxon>Deinococcaceae</taxon>
        <taxon>Deinococcus</taxon>
    </lineage>
</organism>
<dbReference type="RefSeq" id="WP_027462996.1">
    <property type="nucleotide sequence ID" value="NZ_CP021081.1"/>
</dbReference>
<reference evidence="4 5" key="1">
    <citation type="submission" date="2017-05" db="EMBL/GenBank/DDBJ databases">
        <title>The complete genome sequence of Deinococcus ficus isolated from the rhizosphere of the Ficus religiosa L. in Taiwan.</title>
        <authorList>
            <person name="Wu K.-M."/>
            <person name="Liao T.-L."/>
            <person name="Liu Y.-M."/>
            <person name="Young C.-C."/>
            <person name="Tsai S.-F."/>
        </authorList>
    </citation>
    <scope>NUCLEOTIDE SEQUENCE [LARGE SCALE GENOMIC DNA]</scope>
    <source>
        <strain evidence="4 5">CC-FR2-10</strain>
    </source>
</reference>
<keyword evidence="5" id="KW-1185">Reference proteome</keyword>